<accession>A0A1I0FV76</accession>
<keyword evidence="2" id="KW-1185">Reference proteome</keyword>
<evidence type="ECO:0000313" key="1">
    <source>
        <dbReference type="EMBL" id="SET62139.1"/>
    </source>
</evidence>
<dbReference type="Gene3D" id="1.10.287.1100">
    <property type="entry name" value="Sporulation inhibitor A"/>
    <property type="match status" value="1"/>
</dbReference>
<evidence type="ECO:0000313" key="2">
    <source>
        <dbReference type="Proteomes" id="UP000198618"/>
    </source>
</evidence>
<dbReference type="InterPro" id="IPR036916">
    <property type="entry name" value="Sda_sf"/>
</dbReference>
<organism evidence="1 2">
    <name type="scientific">Oceanobacillus limi</name>
    <dbReference type="NCBI Taxonomy" id="930131"/>
    <lineage>
        <taxon>Bacteria</taxon>
        <taxon>Bacillati</taxon>
        <taxon>Bacillota</taxon>
        <taxon>Bacilli</taxon>
        <taxon>Bacillales</taxon>
        <taxon>Bacillaceae</taxon>
        <taxon>Oceanobacillus</taxon>
    </lineage>
</organism>
<dbReference type="SUPFAM" id="SSF100985">
    <property type="entry name" value="Sporulation inhibitor Sda"/>
    <property type="match status" value="1"/>
</dbReference>
<dbReference type="OrthoDB" id="2933732at2"/>
<name>A0A1I0FV76_9BACI</name>
<dbReference type="STRING" id="930131.SAMN05216389_11764"/>
<dbReference type="EMBL" id="FOHE01000017">
    <property type="protein sequence ID" value="SET62139.1"/>
    <property type="molecule type" value="Genomic_DNA"/>
</dbReference>
<proteinExistence type="predicted"/>
<reference evidence="1 2" key="1">
    <citation type="submission" date="2016-10" db="EMBL/GenBank/DDBJ databases">
        <authorList>
            <person name="de Groot N.N."/>
        </authorList>
    </citation>
    <scope>NUCLEOTIDE SEQUENCE [LARGE SCALE GENOMIC DNA]</scope>
    <source>
        <strain evidence="1 2">IBRC-M 10780</strain>
    </source>
</reference>
<gene>
    <name evidence="1" type="ORF">SAMN05216389_11764</name>
</gene>
<protein>
    <submittedName>
        <fullName evidence="1">Developmental checkpoint coupling sporulation initiation to replication initiation</fullName>
    </submittedName>
</protein>
<dbReference type="RefSeq" id="WP_090871582.1">
    <property type="nucleotide sequence ID" value="NZ_FOHE01000017.1"/>
</dbReference>
<sequence>MEHLSDELLLESYHKANELNLSPDFVSLIKEEIYRRGLIHKIKFSS</sequence>
<dbReference type="Pfam" id="PF08970">
    <property type="entry name" value="Sda"/>
    <property type="match status" value="1"/>
</dbReference>
<dbReference type="AlphaFoldDB" id="A0A1I0FV76"/>
<dbReference type="InterPro" id="IPR015064">
    <property type="entry name" value="Sda"/>
</dbReference>
<dbReference type="Proteomes" id="UP000198618">
    <property type="component" value="Unassembled WGS sequence"/>
</dbReference>